<dbReference type="Proteomes" id="UP000322873">
    <property type="component" value="Unassembled WGS sequence"/>
</dbReference>
<proteinExistence type="predicted"/>
<evidence type="ECO:0000313" key="1">
    <source>
        <dbReference type="EMBL" id="KAA8575675.1"/>
    </source>
</evidence>
<gene>
    <name evidence="1" type="ORF">EYC84_004792</name>
</gene>
<dbReference type="EMBL" id="VICG01000002">
    <property type="protein sequence ID" value="KAA8575675.1"/>
    <property type="molecule type" value="Genomic_DNA"/>
</dbReference>
<dbReference type="AlphaFoldDB" id="A0A5M9K9V2"/>
<evidence type="ECO:0000313" key="2">
    <source>
        <dbReference type="Proteomes" id="UP000322873"/>
    </source>
</evidence>
<sequence>MCFQSDAETEDRLHPIYSPATLISYTIYSIDLSDNPSMNDVKMTWVSDECENTSRNSPILISKRRPSQ</sequence>
<keyword evidence="2" id="KW-1185">Reference proteome</keyword>
<protein>
    <submittedName>
        <fullName evidence="1">Uncharacterized protein</fullName>
    </submittedName>
</protein>
<reference evidence="1 2" key="1">
    <citation type="submission" date="2019-06" db="EMBL/GenBank/DDBJ databases">
        <title>Genome Sequence of the Brown Rot Fungal Pathogen Monilinia fructicola.</title>
        <authorList>
            <person name="De Miccolis Angelini R.M."/>
            <person name="Landi L."/>
            <person name="Abate D."/>
            <person name="Pollastro S."/>
            <person name="Romanazzi G."/>
            <person name="Faretra F."/>
        </authorList>
    </citation>
    <scope>NUCLEOTIDE SEQUENCE [LARGE SCALE GENOMIC DNA]</scope>
    <source>
        <strain evidence="1 2">Mfrc123</strain>
    </source>
</reference>
<comment type="caution">
    <text evidence="1">The sequence shown here is derived from an EMBL/GenBank/DDBJ whole genome shotgun (WGS) entry which is preliminary data.</text>
</comment>
<name>A0A5M9K9V2_MONFR</name>
<organism evidence="1 2">
    <name type="scientific">Monilinia fructicola</name>
    <name type="common">Brown rot fungus</name>
    <name type="synonym">Ciboria fructicola</name>
    <dbReference type="NCBI Taxonomy" id="38448"/>
    <lineage>
        <taxon>Eukaryota</taxon>
        <taxon>Fungi</taxon>
        <taxon>Dikarya</taxon>
        <taxon>Ascomycota</taxon>
        <taxon>Pezizomycotina</taxon>
        <taxon>Leotiomycetes</taxon>
        <taxon>Helotiales</taxon>
        <taxon>Sclerotiniaceae</taxon>
        <taxon>Monilinia</taxon>
    </lineage>
</organism>
<accession>A0A5M9K9V2</accession>